<dbReference type="AlphaFoldDB" id="A0A183INA5"/>
<evidence type="ECO:0000313" key="2">
    <source>
        <dbReference type="EMBL" id="VDP06264.1"/>
    </source>
</evidence>
<gene>
    <name evidence="2" type="ORF">SBAD_LOCUS5101</name>
</gene>
<name>A0A183INA5_9BILA</name>
<dbReference type="EMBL" id="UZAM01008753">
    <property type="protein sequence ID" value="VDP06264.1"/>
    <property type="molecule type" value="Genomic_DNA"/>
</dbReference>
<organism evidence="4">
    <name type="scientific">Soboliphyme baturini</name>
    <dbReference type="NCBI Taxonomy" id="241478"/>
    <lineage>
        <taxon>Eukaryota</taxon>
        <taxon>Metazoa</taxon>
        <taxon>Ecdysozoa</taxon>
        <taxon>Nematoda</taxon>
        <taxon>Enoplea</taxon>
        <taxon>Dorylaimia</taxon>
        <taxon>Dioctophymatida</taxon>
        <taxon>Dioctophymatoidea</taxon>
        <taxon>Soboliphymatidae</taxon>
        <taxon>Soboliphyme</taxon>
    </lineage>
</organism>
<protein>
    <submittedName>
        <fullName evidence="2 4">Uncharacterized protein</fullName>
    </submittedName>
</protein>
<dbReference type="WBParaSite" id="SBAD_0000531101-mRNA-1">
    <property type="protein sequence ID" value="SBAD_0000531101-mRNA-1"/>
    <property type="gene ID" value="SBAD_0000531101"/>
</dbReference>
<accession>A0A183INA5</accession>
<sequence>MLSYTRVPCEGSFASDRNTLNYLVLRHYSSDAEPRLFAAEVRKPVYGNITPMVSRDVCVIEIVSILMKLRRCSMANQQPSDERRFGRDGVIGKLWYSWVLFSDWSLIQRQHRFGWRQMFFYFSPPRQLLEKNGLLRQTKAHFEADSLADGGAAWPSPAMAMAMSSSVRASCLRHRLSRRSRSRAYCLLPPSSLWVVAYGRAAARLRGCACDLTHPRHMSESRPLHGNAGLGNDRCQEENLLAVVVSRKTPSSMASTAEVATNTDDQPITASVQPRRACAYVTGTANDRTHGQAIEIVDHDSMRMTETVRSTDLKPWCELRFGKKRTTGSGSGSGSGDSASVPLSPFDFDRTPNVRPLPRSVFIIVEDRGVDAFTQSLIRSARVRTGRSRRCLSCRTAVVGFASLRAGGRRVNCRSGCWAVAVLSDTRPDGPRCVFTVCLNL</sequence>
<dbReference type="Proteomes" id="UP000270296">
    <property type="component" value="Unassembled WGS sequence"/>
</dbReference>
<evidence type="ECO:0000313" key="3">
    <source>
        <dbReference type="Proteomes" id="UP000270296"/>
    </source>
</evidence>
<feature type="region of interest" description="Disordered" evidence="1">
    <location>
        <begin position="324"/>
        <end position="344"/>
    </location>
</feature>
<reference evidence="2 3" key="2">
    <citation type="submission" date="2018-11" db="EMBL/GenBank/DDBJ databases">
        <authorList>
            <consortium name="Pathogen Informatics"/>
        </authorList>
    </citation>
    <scope>NUCLEOTIDE SEQUENCE [LARGE SCALE GENOMIC DNA]</scope>
</reference>
<proteinExistence type="predicted"/>
<evidence type="ECO:0000256" key="1">
    <source>
        <dbReference type="SAM" id="MobiDB-lite"/>
    </source>
</evidence>
<reference evidence="4" key="1">
    <citation type="submission" date="2016-06" db="UniProtKB">
        <authorList>
            <consortium name="WormBaseParasite"/>
        </authorList>
    </citation>
    <scope>IDENTIFICATION</scope>
</reference>
<keyword evidence="3" id="KW-1185">Reference proteome</keyword>
<evidence type="ECO:0000313" key="4">
    <source>
        <dbReference type="WBParaSite" id="SBAD_0000531101-mRNA-1"/>
    </source>
</evidence>